<gene>
    <name evidence="1" type="ORF">DFO70_1256</name>
</gene>
<accession>A0A366JI42</accession>
<reference evidence="1 2" key="1">
    <citation type="submission" date="2018-06" db="EMBL/GenBank/DDBJ databases">
        <title>Freshwater and sediment microbial communities from various areas in North America, analyzing microbe dynamics in response to fracking.</title>
        <authorList>
            <person name="Lamendella R."/>
        </authorList>
    </citation>
    <scope>NUCLEOTIDE SEQUENCE [LARGE SCALE GENOMIC DNA]</scope>
    <source>
        <strain evidence="1 2">14_TX</strain>
    </source>
</reference>
<name>A0A366JI42_CYTFI</name>
<evidence type="ECO:0000313" key="1">
    <source>
        <dbReference type="EMBL" id="RBP86539.1"/>
    </source>
</evidence>
<dbReference type="Proteomes" id="UP000252731">
    <property type="component" value="Unassembled WGS sequence"/>
</dbReference>
<proteinExistence type="predicted"/>
<organism evidence="1 2">
    <name type="scientific">Cytobacillus firmus</name>
    <name type="common">Bacillus firmus</name>
    <dbReference type="NCBI Taxonomy" id="1399"/>
    <lineage>
        <taxon>Bacteria</taxon>
        <taxon>Bacillati</taxon>
        <taxon>Bacillota</taxon>
        <taxon>Bacilli</taxon>
        <taxon>Bacillales</taxon>
        <taxon>Bacillaceae</taxon>
        <taxon>Cytobacillus</taxon>
    </lineage>
</organism>
<sequence>MACKETYPGICSSETRVTVCGSSYSASAISGSVRVNTPCTFKYTMTLQRWDHNIGQWFDSGSRTGYSNDGISQTFNLSRNNFDYRLKVEPNASGARVCYSPVFRH</sequence>
<evidence type="ECO:0000313" key="2">
    <source>
        <dbReference type="Proteomes" id="UP000252731"/>
    </source>
</evidence>
<dbReference type="AlphaFoldDB" id="A0A366JI42"/>
<protein>
    <submittedName>
        <fullName evidence="1">Uncharacterized protein</fullName>
    </submittedName>
</protein>
<dbReference type="EMBL" id="QNSF01000025">
    <property type="protein sequence ID" value="RBP86539.1"/>
    <property type="molecule type" value="Genomic_DNA"/>
</dbReference>
<keyword evidence="2" id="KW-1185">Reference proteome</keyword>
<comment type="caution">
    <text evidence="1">The sequence shown here is derived from an EMBL/GenBank/DDBJ whole genome shotgun (WGS) entry which is preliminary data.</text>
</comment>